<evidence type="ECO:0000313" key="2">
    <source>
        <dbReference type="Proteomes" id="UP000542125"/>
    </source>
</evidence>
<proteinExistence type="predicted"/>
<dbReference type="EMBL" id="JACBYR010000001">
    <property type="protein sequence ID" value="NYE81261.1"/>
    <property type="molecule type" value="Genomic_DNA"/>
</dbReference>
<dbReference type="PANTHER" id="PTHR38588:SF1">
    <property type="entry name" value="BLL0334 PROTEIN"/>
    <property type="match status" value="1"/>
</dbReference>
<dbReference type="SUPFAM" id="SSF55961">
    <property type="entry name" value="Bet v1-like"/>
    <property type="match status" value="1"/>
</dbReference>
<dbReference type="AlphaFoldDB" id="A0A7Y9IQV4"/>
<evidence type="ECO:0000313" key="1">
    <source>
        <dbReference type="EMBL" id="NYE81261.1"/>
    </source>
</evidence>
<dbReference type="Pfam" id="PF06240">
    <property type="entry name" value="COXG"/>
    <property type="match status" value="1"/>
</dbReference>
<dbReference type="Gene3D" id="3.30.530.20">
    <property type="match status" value="1"/>
</dbReference>
<dbReference type="InterPro" id="IPR023393">
    <property type="entry name" value="START-like_dom_sf"/>
</dbReference>
<dbReference type="RefSeq" id="WP_179583149.1">
    <property type="nucleotide sequence ID" value="NZ_JACBYR010000001.1"/>
</dbReference>
<name>A0A7Y9IQV4_9BURK</name>
<dbReference type="InterPro" id="IPR010419">
    <property type="entry name" value="CO_DH_gsu"/>
</dbReference>
<dbReference type="CDD" id="cd07823">
    <property type="entry name" value="SRPBCC_5"/>
    <property type="match status" value="1"/>
</dbReference>
<dbReference type="Proteomes" id="UP000542125">
    <property type="component" value="Unassembled WGS sequence"/>
</dbReference>
<sequence>MEIEKVLVVDAPADRVWSMLLDPNVMGGCVPGMKSIQVVSDVEYIAVIHVKISFISAKFKLNTKIVEQRAPNYLRTEGTGEDASVASSLKQQSEIFLTALDDGKTELRIKVKVDVLGRLGSFGLSVMKTKADRMWDEFGQNLVNRLNGVAGPDSVVSGGAATPSQVTSAPAKALGTPAEATSAAVGAADTATTVAAEDGSVPGARPAAARQVAGHGVPVESATASTLRATVDGQPASRAVVDDGNWWTRLLRGKNAASTSSVAGTGGPFIHVELRRGDTTVNVDWPIEGSRDCAAWLTDVLK</sequence>
<comment type="caution">
    <text evidence="1">The sequence shown here is derived from an EMBL/GenBank/DDBJ whole genome shotgun (WGS) entry which is preliminary data.</text>
</comment>
<accession>A0A7Y9IQV4</accession>
<reference evidence="1 2" key="1">
    <citation type="submission" date="2020-07" db="EMBL/GenBank/DDBJ databases">
        <title>Genomic Encyclopedia of Type Strains, Phase IV (KMG-V): Genome sequencing to study the core and pangenomes of soil and plant-associated prokaryotes.</title>
        <authorList>
            <person name="Whitman W."/>
        </authorList>
    </citation>
    <scope>NUCLEOTIDE SEQUENCE [LARGE SCALE GENOMIC DNA]</scope>
    <source>
        <strain evidence="1 2">SAS40</strain>
    </source>
</reference>
<keyword evidence="2" id="KW-1185">Reference proteome</keyword>
<gene>
    <name evidence="1" type="ORF">FHW18_000532</name>
</gene>
<protein>
    <submittedName>
        <fullName evidence="1">Carbon monoxide dehydrogenase subunit G</fullName>
    </submittedName>
</protein>
<dbReference type="PANTHER" id="PTHR38588">
    <property type="entry name" value="BLL0334 PROTEIN"/>
    <property type="match status" value="1"/>
</dbReference>
<organism evidence="1 2">
    <name type="scientific">Pigmentiphaga litoralis</name>
    <dbReference type="NCBI Taxonomy" id="516702"/>
    <lineage>
        <taxon>Bacteria</taxon>
        <taxon>Pseudomonadati</taxon>
        <taxon>Pseudomonadota</taxon>
        <taxon>Betaproteobacteria</taxon>
        <taxon>Burkholderiales</taxon>
        <taxon>Alcaligenaceae</taxon>
        <taxon>Pigmentiphaga</taxon>
    </lineage>
</organism>